<comment type="caution">
    <text evidence="8">The sequence shown here is derived from an EMBL/GenBank/DDBJ whole genome shotgun (WGS) entry which is preliminary data.</text>
</comment>
<dbReference type="PROSITE" id="PS00194">
    <property type="entry name" value="THIOREDOXIN_1"/>
    <property type="match status" value="1"/>
</dbReference>
<dbReference type="InterPro" id="IPR013740">
    <property type="entry name" value="Redoxin"/>
</dbReference>
<reference evidence="8 9" key="1">
    <citation type="submission" date="2024-02" db="EMBL/GenBank/DDBJ databases">
        <title>Full genome sequence of Nocardioides kribbensis.</title>
        <authorList>
            <person name="Poletto B.L."/>
            <person name="Silva G."/>
            <person name="Galante D."/>
            <person name="Campos K.R."/>
            <person name="Santos M.B.N."/>
            <person name="Sacchi C.T."/>
        </authorList>
    </citation>
    <scope>NUCLEOTIDE SEQUENCE [LARGE SCALE GENOMIC DNA]</scope>
    <source>
        <strain evidence="8 9">O4R</strain>
    </source>
</reference>
<keyword evidence="9" id="KW-1185">Reference proteome</keyword>
<proteinExistence type="predicted"/>
<evidence type="ECO:0000256" key="1">
    <source>
        <dbReference type="ARBA" id="ARBA00004196"/>
    </source>
</evidence>
<name>A0ABV1NT88_9ACTN</name>
<dbReference type="PANTHER" id="PTHR42852:SF6">
    <property type="entry name" value="THIOL:DISULFIDE INTERCHANGE PROTEIN DSBE"/>
    <property type="match status" value="1"/>
</dbReference>
<evidence type="ECO:0000256" key="3">
    <source>
        <dbReference type="ARBA" id="ARBA00022968"/>
    </source>
</evidence>
<dbReference type="PANTHER" id="PTHR42852">
    <property type="entry name" value="THIOL:DISULFIDE INTERCHANGE PROTEIN DSBE"/>
    <property type="match status" value="1"/>
</dbReference>
<evidence type="ECO:0000256" key="6">
    <source>
        <dbReference type="SAM" id="Phobius"/>
    </source>
</evidence>
<keyword evidence="6" id="KW-0812">Transmembrane</keyword>
<evidence type="ECO:0000256" key="2">
    <source>
        <dbReference type="ARBA" id="ARBA00022748"/>
    </source>
</evidence>
<keyword evidence="2" id="KW-0201">Cytochrome c-type biogenesis</keyword>
<sequence>MNTPVPEPDRVEPERNLKGSAVLLLVLVLVAVAAWYLTGPARDSTDTSASSSAGSGDVIQQYAEGDRKAVEPFAGALLDGGEFDSTALKGGVSVVNVWGSWCGPCREEAPVLAQVAGETEDEGVQFLGINVRDNPDAARAFERTFDVPYPSIVPDDSPEALLAFGGLLASAAVPSTVVVDPDGRVAARVVGTVTAPTLRALIEDASTGSAVTGR</sequence>
<feature type="transmembrane region" description="Helical" evidence="6">
    <location>
        <begin position="20"/>
        <end position="38"/>
    </location>
</feature>
<evidence type="ECO:0000259" key="7">
    <source>
        <dbReference type="PROSITE" id="PS51352"/>
    </source>
</evidence>
<dbReference type="EMBL" id="JBEGDP010000001">
    <property type="protein sequence ID" value="MEQ7845715.1"/>
    <property type="molecule type" value="Genomic_DNA"/>
</dbReference>
<keyword evidence="4" id="KW-1015">Disulfide bond</keyword>
<keyword evidence="5" id="KW-0676">Redox-active center</keyword>
<feature type="domain" description="Thioredoxin" evidence="7">
    <location>
        <begin position="64"/>
        <end position="207"/>
    </location>
</feature>
<dbReference type="InterPro" id="IPR013766">
    <property type="entry name" value="Thioredoxin_domain"/>
</dbReference>
<dbReference type="Proteomes" id="UP001482520">
    <property type="component" value="Unassembled WGS sequence"/>
</dbReference>
<accession>A0ABV1NT88</accession>
<dbReference type="RefSeq" id="WP_349803412.1">
    <property type="nucleotide sequence ID" value="NZ_JBEGDP010000001.1"/>
</dbReference>
<dbReference type="InterPro" id="IPR050553">
    <property type="entry name" value="Thioredoxin_ResA/DsbE_sf"/>
</dbReference>
<keyword evidence="6" id="KW-1133">Transmembrane helix</keyword>
<dbReference type="InterPro" id="IPR017937">
    <property type="entry name" value="Thioredoxin_CS"/>
</dbReference>
<dbReference type="InterPro" id="IPR036249">
    <property type="entry name" value="Thioredoxin-like_sf"/>
</dbReference>
<gene>
    <name evidence="8" type="ORF">V6R90_00390</name>
</gene>
<dbReference type="CDD" id="cd02966">
    <property type="entry name" value="TlpA_like_family"/>
    <property type="match status" value="1"/>
</dbReference>
<protein>
    <submittedName>
        <fullName evidence="8">TlpA disulfide reductase family protein</fullName>
    </submittedName>
</protein>
<evidence type="ECO:0000256" key="5">
    <source>
        <dbReference type="ARBA" id="ARBA00023284"/>
    </source>
</evidence>
<keyword evidence="3" id="KW-0735">Signal-anchor</keyword>
<organism evidence="8 9">
    <name type="scientific">Nocardioides kribbensis</name>
    <dbReference type="NCBI Taxonomy" id="305517"/>
    <lineage>
        <taxon>Bacteria</taxon>
        <taxon>Bacillati</taxon>
        <taxon>Actinomycetota</taxon>
        <taxon>Actinomycetes</taxon>
        <taxon>Propionibacteriales</taxon>
        <taxon>Nocardioidaceae</taxon>
        <taxon>Nocardioides</taxon>
    </lineage>
</organism>
<evidence type="ECO:0000256" key="4">
    <source>
        <dbReference type="ARBA" id="ARBA00023157"/>
    </source>
</evidence>
<evidence type="ECO:0000313" key="9">
    <source>
        <dbReference type="Proteomes" id="UP001482520"/>
    </source>
</evidence>
<dbReference type="SUPFAM" id="SSF52833">
    <property type="entry name" value="Thioredoxin-like"/>
    <property type="match status" value="1"/>
</dbReference>
<dbReference type="PROSITE" id="PS51352">
    <property type="entry name" value="THIOREDOXIN_2"/>
    <property type="match status" value="1"/>
</dbReference>
<dbReference type="Gene3D" id="3.40.30.10">
    <property type="entry name" value="Glutaredoxin"/>
    <property type="match status" value="1"/>
</dbReference>
<keyword evidence="6" id="KW-0472">Membrane</keyword>
<dbReference type="Pfam" id="PF08534">
    <property type="entry name" value="Redoxin"/>
    <property type="match status" value="1"/>
</dbReference>
<evidence type="ECO:0000313" key="8">
    <source>
        <dbReference type="EMBL" id="MEQ7845715.1"/>
    </source>
</evidence>
<comment type="subcellular location">
    <subcellularLocation>
        <location evidence="1">Cell envelope</location>
    </subcellularLocation>
</comment>